<dbReference type="InterPro" id="IPR033801">
    <property type="entry name" value="CBM6-CBM35-CBM36-like_1"/>
</dbReference>
<dbReference type="Pfam" id="PF16990">
    <property type="entry name" value="CBM_35"/>
    <property type="match status" value="1"/>
</dbReference>
<reference evidence="2 3" key="1">
    <citation type="submission" date="2020-08" db="EMBL/GenBank/DDBJ databases">
        <title>Genomic Encyclopedia of Type Strains, Phase IV (KMG-IV): sequencing the most valuable type-strain genomes for metagenomic binning, comparative biology and taxonomic classification.</title>
        <authorList>
            <person name="Goeker M."/>
        </authorList>
    </citation>
    <scope>NUCLEOTIDE SEQUENCE [LARGE SCALE GENOMIC DNA]</scope>
    <source>
        <strain evidence="2 3">YIM 65646</strain>
    </source>
</reference>
<protein>
    <recommendedName>
        <fullName evidence="1">CBM6 domain-containing protein</fullName>
    </recommendedName>
</protein>
<dbReference type="InterPro" id="IPR012334">
    <property type="entry name" value="Pectin_lyas_fold"/>
</dbReference>
<dbReference type="InterPro" id="IPR011050">
    <property type="entry name" value="Pectin_lyase_fold/virulence"/>
</dbReference>
<feature type="domain" description="CBM6" evidence="1">
    <location>
        <begin position="185"/>
        <end position="312"/>
    </location>
</feature>
<accession>A0A841FEP0</accession>
<evidence type="ECO:0000259" key="1">
    <source>
        <dbReference type="PROSITE" id="PS51175"/>
    </source>
</evidence>
<name>A0A841FEP0_9ACTN</name>
<dbReference type="SMART" id="SM00710">
    <property type="entry name" value="PbH1"/>
    <property type="match status" value="9"/>
</dbReference>
<evidence type="ECO:0000313" key="2">
    <source>
        <dbReference type="EMBL" id="MBB6034304.1"/>
    </source>
</evidence>
<dbReference type="Pfam" id="PF22816">
    <property type="entry name" value="CatAgl_D2"/>
    <property type="match status" value="1"/>
</dbReference>
<dbReference type="InterPro" id="IPR055149">
    <property type="entry name" value="Agl_cat_D2"/>
</dbReference>
<dbReference type="InterPro" id="IPR008979">
    <property type="entry name" value="Galactose-bd-like_sf"/>
</dbReference>
<dbReference type="SUPFAM" id="SSF49785">
    <property type="entry name" value="Galactose-binding domain-like"/>
    <property type="match status" value="3"/>
</dbReference>
<dbReference type="InterPro" id="IPR051816">
    <property type="entry name" value="Glycosyl_Hydrolase_31"/>
</dbReference>
<sequence>MSSGKASTDLRPTPTPPARRTRFVLAAAALAAVTAGALLVANTALAGSTVYQAESASLSGGAVVASDHSGYSGSGFVGGYTDANRGAAATTFAVSTAAAGSHRLSLRYANGTTAQMSLSLYVNGTRVRQVALPATANWDTWAARDETVTLPAGRGSVAYRFDSGDSGNVNLDSLTVTDIAAPPAGTHEAESASLSGGAVVATDHPGYTGSGFVGGYTDGNKGAAATTFTVSAVAGQATTTLRYANGTGATMTLSLYVNGTRARQILLPPTSHWDTWGTAAETVSLTSGANTIAYRFDTTDSGNVNLDNITVVADAPSPTGSPSPSEPPPGGQVYELETAFRAGGPAVATSIGGYGGSGYVTGFTTVGARVIRTVNVPGAKTTAVTVRYGNTTGSAKTLSVHVNGRKTGQIVLPAGTGWLTASQNLALRSGVNLVAFQYDSGDSGGVALDNVTVAGGAALAARGATVPYTEYEAENGSTNGTLIGPDRTYRTIASESSGRRAVRLDNAGKYTQFTLTAPANSVVVRHSIPDNAAGTGITAPLALYANGTKVTDLQLTSAYSWVYGDYPFPNDPGLGGAHRFYDETRAKLAATYPIGTVFRLQNETATPITVDLLDTETVEAAYTPPAGALDITAYGAVSGGGDDTGAIRSAISAARSQGKSVWIPSGTFDLTARVDVDNVAIRGAGMWHATLRGNNGRGGFYAVGGNVQLADFTFAGDVRHRDPDGVVTTDAAMEGEFGSGSLIHNVWIEHSKVGLWARGNTNGLYLAAVRIRDTFADGVNLNNGVRDSRVEQSVLRNTGDDALAMWSQSAPVVNTAFTFNTATLPMLANTSAIYGGTDNRIEDNLFSDTVYTASGVIVSTWHAALPFAGTTTVQRNTLTRTGGRNNDWNRNLGAVWIYAEARDMTAPIVIRDLVVNDSTYQAILLERDRTITNVTFQRVTVTGAGTYGIDIRASGGARFEYVTVTGAVSGGLNNQTGYTIDRGPGNTGW</sequence>
<dbReference type="CDD" id="cd04083">
    <property type="entry name" value="CBM35_Lmo2446-like"/>
    <property type="match status" value="2"/>
</dbReference>
<dbReference type="SUPFAM" id="SSF51126">
    <property type="entry name" value="Pectin lyase-like"/>
    <property type="match status" value="1"/>
</dbReference>
<dbReference type="CDD" id="cd14490">
    <property type="entry name" value="CBM6-CBM35-CBM36_like_1"/>
    <property type="match status" value="1"/>
</dbReference>
<dbReference type="PANTHER" id="PTHR43863:SF2">
    <property type="entry name" value="MALTASE-GLUCOAMYLASE"/>
    <property type="match status" value="1"/>
</dbReference>
<gene>
    <name evidence="2" type="ORF">HNR73_002154</name>
</gene>
<dbReference type="PROSITE" id="PS51175">
    <property type="entry name" value="CBM6"/>
    <property type="match status" value="3"/>
</dbReference>
<dbReference type="GO" id="GO:0030246">
    <property type="term" value="F:carbohydrate binding"/>
    <property type="evidence" value="ECO:0007669"/>
    <property type="project" value="InterPro"/>
</dbReference>
<dbReference type="Gene3D" id="2.60.120.260">
    <property type="entry name" value="Galactose-binding domain-like"/>
    <property type="match status" value="4"/>
</dbReference>
<dbReference type="AlphaFoldDB" id="A0A841FEP0"/>
<dbReference type="Gene3D" id="2.160.20.10">
    <property type="entry name" value="Single-stranded right-handed beta-helix, Pectin lyase-like"/>
    <property type="match status" value="1"/>
</dbReference>
<dbReference type="RefSeq" id="WP_184787174.1">
    <property type="nucleotide sequence ID" value="NZ_BONT01000045.1"/>
</dbReference>
<feature type="domain" description="CBM6" evidence="1">
    <location>
        <begin position="332"/>
        <end position="454"/>
    </location>
</feature>
<proteinExistence type="predicted"/>
<keyword evidence="3" id="KW-1185">Reference proteome</keyword>
<dbReference type="PANTHER" id="PTHR43863">
    <property type="entry name" value="HYDROLASE, PUTATIVE (AFU_ORTHOLOGUE AFUA_1G03140)-RELATED"/>
    <property type="match status" value="1"/>
</dbReference>
<evidence type="ECO:0000313" key="3">
    <source>
        <dbReference type="Proteomes" id="UP000548476"/>
    </source>
</evidence>
<dbReference type="InterPro" id="IPR005084">
    <property type="entry name" value="CBM6"/>
</dbReference>
<dbReference type="Proteomes" id="UP000548476">
    <property type="component" value="Unassembled WGS sequence"/>
</dbReference>
<dbReference type="EMBL" id="JACHGT010000004">
    <property type="protein sequence ID" value="MBB6034304.1"/>
    <property type="molecule type" value="Genomic_DNA"/>
</dbReference>
<comment type="caution">
    <text evidence="2">The sequence shown here is derived from an EMBL/GenBank/DDBJ whole genome shotgun (WGS) entry which is preliminary data.</text>
</comment>
<feature type="domain" description="CBM6" evidence="1">
    <location>
        <begin position="49"/>
        <end position="177"/>
    </location>
</feature>
<dbReference type="Pfam" id="PF03422">
    <property type="entry name" value="CBM_6"/>
    <property type="match status" value="1"/>
</dbReference>
<dbReference type="InterPro" id="IPR006626">
    <property type="entry name" value="PbH1"/>
</dbReference>
<dbReference type="Pfam" id="PF22815">
    <property type="entry name" value="CatAgl_D1"/>
    <property type="match status" value="1"/>
</dbReference>
<organism evidence="2 3">
    <name type="scientific">Phytomonospora endophytica</name>
    <dbReference type="NCBI Taxonomy" id="714109"/>
    <lineage>
        <taxon>Bacteria</taxon>
        <taxon>Bacillati</taxon>
        <taxon>Actinomycetota</taxon>
        <taxon>Actinomycetes</taxon>
        <taxon>Micromonosporales</taxon>
        <taxon>Micromonosporaceae</taxon>
        <taxon>Phytomonospora</taxon>
    </lineage>
</organism>